<dbReference type="Pfam" id="PF13193">
    <property type="entry name" value="AMP-binding_C"/>
    <property type="match status" value="1"/>
</dbReference>
<dbReference type="InParanoid" id="A8Q0S5"/>
<organism evidence="5 6">
    <name type="scientific">Malassezia globosa (strain ATCC MYA-4612 / CBS 7966)</name>
    <name type="common">Dandruff-associated fungus</name>
    <dbReference type="NCBI Taxonomy" id="425265"/>
    <lineage>
        <taxon>Eukaryota</taxon>
        <taxon>Fungi</taxon>
        <taxon>Dikarya</taxon>
        <taxon>Basidiomycota</taxon>
        <taxon>Ustilaginomycotina</taxon>
        <taxon>Malasseziomycetes</taxon>
        <taxon>Malasseziales</taxon>
        <taxon>Malasseziaceae</taxon>
        <taxon>Malassezia</taxon>
    </lineage>
</organism>
<dbReference type="KEGG" id="mgl:MGL_2075"/>
<gene>
    <name evidence="5" type="ORF">MGL_2075</name>
</gene>
<dbReference type="PANTHER" id="PTHR24096:SF149">
    <property type="entry name" value="AMP-BINDING DOMAIN-CONTAINING PROTEIN-RELATED"/>
    <property type="match status" value="1"/>
</dbReference>
<dbReference type="InterPro" id="IPR042099">
    <property type="entry name" value="ANL_N_sf"/>
</dbReference>
<evidence type="ECO:0008006" key="7">
    <source>
        <dbReference type="Google" id="ProtNLM"/>
    </source>
</evidence>
<dbReference type="AlphaFoldDB" id="A8Q0S5"/>
<dbReference type="OrthoDB" id="6509636at2759"/>
<evidence type="ECO:0000313" key="6">
    <source>
        <dbReference type="Proteomes" id="UP000008837"/>
    </source>
</evidence>
<evidence type="ECO:0000259" key="4">
    <source>
        <dbReference type="Pfam" id="PF13193"/>
    </source>
</evidence>
<name>A8Q0S5_MALGO</name>
<dbReference type="PROSITE" id="PS00455">
    <property type="entry name" value="AMP_BINDING"/>
    <property type="match status" value="1"/>
</dbReference>
<dbReference type="FunFam" id="3.30.300.30:FF:000007">
    <property type="entry name" value="4-coumarate--CoA ligase 2"/>
    <property type="match status" value="1"/>
</dbReference>
<dbReference type="STRING" id="425265.A8Q0S5"/>
<dbReference type="PANTHER" id="PTHR24096">
    <property type="entry name" value="LONG-CHAIN-FATTY-ACID--COA LIGASE"/>
    <property type="match status" value="1"/>
</dbReference>
<proteinExistence type="inferred from homology"/>
<evidence type="ECO:0000256" key="2">
    <source>
        <dbReference type="ARBA" id="ARBA00022598"/>
    </source>
</evidence>
<dbReference type="SUPFAM" id="SSF56801">
    <property type="entry name" value="Acetyl-CoA synthetase-like"/>
    <property type="match status" value="1"/>
</dbReference>
<dbReference type="InterPro" id="IPR025110">
    <property type="entry name" value="AMP-bd_C"/>
</dbReference>
<dbReference type="InterPro" id="IPR000873">
    <property type="entry name" value="AMP-dep_synth/lig_dom"/>
</dbReference>
<dbReference type="EMBL" id="AAYY01000006">
    <property type="protein sequence ID" value="EDP43862.1"/>
    <property type="molecule type" value="Genomic_DNA"/>
</dbReference>
<evidence type="ECO:0000259" key="3">
    <source>
        <dbReference type="Pfam" id="PF00501"/>
    </source>
</evidence>
<comment type="similarity">
    <text evidence="1">Belongs to the ATP-dependent AMP-binding enzyme family.</text>
</comment>
<dbReference type="InterPro" id="IPR020845">
    <property type="entry name" value="AMP-binding_CS"/>
</dbReference>
<dbReference type="Proteomes" id="UP000008837">
    <property type="component" value="Unassembled WGS sequence"/>
</dbReference>
<dbReference type="Gene3D" id="3.40.50.12780">
    <property type="entry name" value="N-terminal domain of ligase-like"/>
    <property type="match status" value="1"/>
</dbReference>
<comment type="caution">
    <text evidence="5">The sequence shown here is derived from an EMBL/GenBank/DDBJ whole genome shotgun (WGS) entry which is preliminary data.</text>
</comment>
<feature type="domain" description="AMP-dependent synthetase/ligase" evidence="3">
    <location>
        <begin position="1"/>
        <end position="298"/>
    </location>
</feature>
<sequence length="449" mass="49640">MEHPVADSDLKMIFAHPMTLKSLREALSKLGRSFKLPNGQPSVWIINDADAVQAATTGELDFREALQDKDWPTERVNSTEDVSFIVYSSGTSGKPKGVMLTHDNLISNTETFNLVSRREGGPYQTAIGVLPFFHIFGLNILVLSSFLHGFRVVVVPRFDINVFCAAVQRFHANMSVVVPPILLALARHPDVDKYDMSSLTAVISGAAPLGRELCEEVQHRLPKLGLAQGYGLSETAPVLLRCIVDRHRQHLGSAGQIVPFNEIRLVNYDGKDVAYEQGSSGNPGELWVRGRSVMKGYLNNPDATNECMTPDGWFKTGDIAIVKDGFFYIVDRMKELIKYKGFQVPPAELEDMLLAHPNIADCAVIGLYKEDIATELPMAFVVPKKGVIDLVNSSQSEKDACGNEIANWLDSKVANHKKLRGGVVFIDEIPKSQSGKILRRVLREKANNK</sequence>
<dbReference type="InterPro" id="IPR045851">
    <property type="entry name" value="AMP-bd_C_sf"/>
</dbReference>
<reference evidence="5 6" key="1">
    <citation type="journal article" date="2007" name="Proc. Natl. Acad. Sci. U.S.A.">
        <title>Dandruff-associated Malassezia genomes reveal convergent and divergent virulence traits shared with plant and human fungal pathogens.</title>
        <authorList>
            <person name="Xu J."/>
            <person name="Saunders C.W."/>
            <person name="Hu P."/>
            <person name="Grant R.A."/>
            <person name="Boekhout T."/>
            <person name="Kuramae E.E."/>
            <person name="Kronstad J.W."/>
            <person name="Deangelis Y.M."/>
            <person name="Reeder N.L."/>
            <person name="Johnstone K.R."/>
            <person name="Leland M."/>
            <person name="Fieno A.M."/>
            <person name="Begley W.M."/>
            <person name="Sun Y."/>
            <person name="Lacey M.P."/>
            <person name="Chaudhary T."/>
            <person name="Keough T."/>
            <person name="Chu L."/>
            <person name="Sears R."/>
            <person name="Yuan B."/>
            <person name="Dawson T.L.Jr."/>
        </authorList>
    </citation>
    <scope>NUCLEOTIDE SEQUENCE [LARGE SCALE GENOMIC DNA]</scope>
    <source>
        <strain evidence="6">ATCC MYA-4612 / CBS 7966</strain>
    </source>
</reference>
<accession>A8Q0S5</accession>
<dbReference type="RefSeq" id="XP_001731076.1">
    <property type="nucleotide sequence ID" value="XM_001731024.1"/>
</dbReference>
<dbReference type="Gene3D" id="3.30.300.30">
    <property type="match status" value="1"/>
</dbReference>
<evidence type="ECO:0000313" key="5">
    <source>
        <dbReference type="EMBL" id="EDP43862.1"/>
    </source>
</evidence>
<keyword evidence="2" id="KW-0436">Ligase</keyword>
<protein>
    <recommendedName>
        <fullName evidence="7">AMP-dependent synthetase/ligase domain-containing protein</fullName>
    </recommendedName>
</protein>
<feature type="domain" description="AMP-binding enzyme C-terminal" evidence="4">
    <location>
        <begin position="348"/>
        <end position="436"/>
    </location>
</feature>
<evidence type="ECO:0000256" key="1">
    <source>
        <dbReference type="ARBA" id="ARBA00006432"/>
    </source>
</evidence>
<dbReference type="GO" id="GO:0016405">
    <property type="term" value="F:CoA-ligase activity"/>
    <property type="evidence" value="ECO:0007669"/>
    <property type="project" value="TreeGrafter"/>
</dbReference>
<dbReference type="VEuPathDB" id="FungiDB:MGL_2075"/>
<dbReference type="GeneID" id="5855383"/>
<dbReference type="Pfam" id="PF00501">
    <property type="entry name" value="AMP-binding"/>
    <property type="match status" value="1"/>
</dbReference>
<keyword evidence="6" id="KW-1185">Reference proteome</keyword>
<dbReference type="OMA" id="IPINPIY"/>